<proteinExistence type="predicted"/>
<dbReference type="InterPro" id="IPR022441">
    <property type="entry name" value="Para_beta_helix_rpt-2"/>
</dbReference>
<dbReference type="SMART" id="SM00710">
    <property type="entry name" value="PbH1"/>
    <property type="match status" value="6"/>
</dbReference>
<evidence type="ECO:0000259" key="1">
    <source>
        <dbReference type="Pfam" id="PF13229"/>
    </source>
</evidence>
<accession>X1AYB6</accession>
<dbReference type="SUPFAM" id="SSF51126">
    <property type="entry name" value="Pectin lyase-like"/>
    <property type="match status" value="1"/>
</dbReference>
<gene>
    <name evidence="2" type="ORF">S01H4_07817</name>
</gene>
<organism evidence="2">
    <name type="scientific">marine sediment metagenome</name>
    <dbReference type="NCBI Taxonomy" id="412755"/>
    <lineage>
        <taxon>unclassified sequences</taxon>
        <taxon>metagenomes</taxon>
        <taxon>ecological metagenomes</taxon>
    </lineage>
</organism>
<dbReference type="InterPro" id="IPR011050">
    <property type="entry name" value="Pectin_lyase_fold/virulence"/>
</dbReference>
<sequence>CVFEDNTIRNVGTYGLDLRGDGNQIIGNTIYDTGSGGIVTRSYGKEQNVISYNHIHHCGKVLHAGVGINIDDGGGLIANNLIHDISHSGIYTRHFASDYGQEPERRNQEQGLIIEYNEIYDVMQGSNDGGGIFVRDDHITIRNNLIHDVYSYGKGSAGYGIYLGCETRNCLVEDNVVYRSTAAGIIVWFDQRNNTISNNMFIENEYLTRLGNQNQVAFWNTSTTSHKEIRFLRNIVYYSTPMAGLFAINDVRSQPMQSDYNIIFHTKGKEFVIQALPGINSYEDWQKRGFDTHSVIADPLFVDPENDDYSLKPDSPAFKLGFKPIDLSRVGLRGRR</sequence>
<feature type="domain" description="Right handed beta helix" evidence="1">
    <location>
        <begin position="67"/>
        <end position="214"/>
    </location>
</feature>
<name>X1AYB6_9ZZZZ</name>
<dbReference type="PANTHER" id="PTHR36453:SF1">
    <property type="entry name" value="RIGHT HANDED BETA HELIX DOMAIN-CONTAINING PROTEIN"/>
    <property type="match status" value="1"/>
</dbReference>
<dbReference type="InterPro" id="IPR006626">
    <property type="entry name" value="PbH1"/>
</dbReference>
<feature type="non-terminal residue" evidence="2">
    <location>
        <position position="1"/>
    </location>
</feature>
<dbReference type="Gene3D" id="2.160.20.10">
    <property type="entry name" value="Single-stranded right-handed beta-helix, Pectin lyase-like"/>
    <property type="match status" value="2"/>
</dbReference>
<dbReference type="InterPro" id="IPR039448">
    <property type="entry name" value="Beta_helix"/>
</dbReference>
<dbReference type="NCBIfam" id="TIGR03804">
    <property type="entry name" value="para_beta_helix"/>
    <property type="match status" value="1"/>
</dbReference>
<evidence type="ECO:0000313" key="2">
    <source>
        <dbReference type="EMBL" id="GAG64756.1"/>
    </source>
</evidence>
<dbReference type="InterPro" id="IPR012334">
    <property type="entry name" value="Pectin_lyas_fold"/>
</dbReference>
<dbReference type="EMBL" id="BART01002602">
    <property type="protein sequence ID" value="GAG64756.1"/>
    <property type="molecule type" value="Genomic_DNA"/>
</dbReference>
<dbReference type="AlphaFoldDB" id="X1AYB6"/>
<protein>
    <recommendedName>
        <fullName evidence="1">Right handed beta helix domain-containing protein</fullName>
    </recommendedName>
</protein>
<comment type="caution">
    <text evidence="2">The sequence shown here is derived from an EMBL/GenBank/DDBJ whole genome shotgun (WGS) entry which is preliminary data.</text>
</comment>
<reference evidence="2" key="1">
    <citation type="journal article" date="2014" name="Front. Microbiol.">
        <title>High frequency of phylogenetically diverse reductive dehalogenase-homologous genes in deep subseafloor sedimentary metagenomes.</title>
        <authorList>
            <person name="Kawai M."/>
            <person name="Futagami T."/>
            <person name="Toyoda A."/>
            <person name="Takaki Y."/>
            <person name="Nishi S."/>
            <person name="Hori S."/>
            <person name="Arai W."/>
            <person name="Tsubouchi T."/>
            <person name="Morono Y."/>
            <person name="Uchiyama I."/>
            <person name="Ito T."/>
            <person name="Fujiyama A."/>
            <person name="Inagaki F."/>
            <person name="Takami H."/>
        </authorList>
    </citation>
    <scope>NUCLEOTIDE SEQUENCE</scope>
    <source>
        <strain evidence="2">Expedition CK06-06</strain>
    </source>
</reference>
<dbReference type="Pfam" id="PF13229">
    <property type="entry name" value="Beta_helix"/>
    <property type="match status" value="1"/>
</dbReference>
<dbReference type="PANTHER" id="PTHR36453">
    <property type="entry name" value="SECRETED PROTEIN-RELATED"/>
    <property type="match status" value="1"/>
</dbReference>